<evidence type="ECO:0000313" key="2">
    <source>
        <dbReference type="Proteomes" id="UP000192491"/>
    </source>
</evidence>
<dbReference type="InterPro" id="IPR014057">
    <property type="entry name" value="HI1420"/>
</dbReference>
<proteinExistence type="predicted"/>
<evidence type="ECO:0000313" key="1">
    <source>
        <dbReference type="EMBL" id="OQX00459.1"/>
    </source>
</evidence>
<reference evidence="1 2" key="1">
    <citation type="submission" date="2017-01" db="EMBL/GenBank/DDBJ databases">
        <title>Novel large sulfur bacteria in the metagenomes of groundwater-fed chemosynthetic microbial mats in the Lake Huron basin.</title>
        <authorList>
            <person name="Sharrar A.M."/>
            <person name="Flood B.E."/>
            <person name="Bailey J.V."/>
            <person name="Jones D.S."/>
            <person name="Biddanda B."/>
            <person name="Ruberg S.A."/>
            <person name="Marcus D.N."/>
            <person name="Dick G.J."/>
        </authorList>
    </citation>
    <scope>NUCLEOTIDE SEQUENCE [LARGE SCALE GENOMIC DNA]</scope>
    <source>
        <strain evidence="1">A8</strain>
    </source>
</reference>
<dbReference type="EMBL" id="MTEJ01000642">
    <property type="protein sequence ID" value="OQX00459.1"/>
    <property type="molecule type" value="Genomic_DNA"/>
</dbReference>
<dbReference type="AlphaFoldDB" id="A0A1Y1Q9D4"/>
<sequence length="84" mass="9066">MDMTIKTKPFDVSAHLQTEEDIREFLDIMLEENGAEGFASALAHVAKAKGMAAILPFDARPLSLEAVDKAVHALGLRLSVKMAA</sequence>
<evidence type="ECO:0008006" key="3">
    <source>
        <dbReference type="Google" id="ProtNLM"/>
    </source>
</evidence>
<dbReference type="Pfam" id="PF21716">
    <property type="entry name" value="dnstrm_HI1420"/>
    <property type="match status" value="1"/>
</dbReference>
<protein>
    <recommendedName>
        <fullName evidence="3">Addiction module antidote protein</fullName>
    </recommendedName>
</protein>
<name>A0A1Y1Q9D4_9GAMM</name>
<gene>
    <name evidence="1" type="ORF">BWK73_48345</name>
</gene>
<comment type="caution">
    <text evidence="1">The sequence shown here is derived from an EMBL/GenBank/DDBJ whole genome shotgun (WGS) entry which is preliminary data.</text>
</comment>
<dbReference type="Proteomes" id="UP000192491">
    <property type="component" value="Unassembled WGS sequence"/>
</dbReference>
<accession>A0A1Y1Q9D4</accession>
<organism evidence="1 2">
    <name type="scientific">Thiothrix lacustris</name>
    <dbReference type="NCBI Taxonomy" id="525917"/>
    <lineage>
        <taxon>Bacteria</taxon>
        <taxon>Pseudomonadati</taxon>
        <taxon>Pseudomonadota</taxon>
        <taxon>Gammaproteobacteria</taxon>
        <taxon>Thiotrichales</taxon>
        <taxon>Thiotrichaceae</taxon>
        <taxon>Thiothrix</taxon>
    </lineage>
</organism>